<evidence type="ECO:0000313" key="1">
    <source>
        <dbReference type="EMBL" id="MEB3513805.1"/>
    </source>
</evidence>
<organism evidence="1 2">
    <name type="scientific">Nocardia implantans</name>
    <dbReference type="NCBI Taxonomy" id="3108168"/>
    <lineage>
        <taxon>Bacteria</taxon>
        <taxon>Bacillati</taxon>
        <taxon>Actinomycetota</taxon>
        <taxon>Actinomycetes</taxon>
        <taxon>Mycobacteriales</taxon>
        <taxon>Nocardiaceae</taxon>
        <taxon>Nocardia</taxon>
    </lineage>
</organism>
<gene>
    <name evidence="1" type="ORF">U3653_27580</name>
</gene>
<comment type="caution">
    <text evidence="1">The sequence shown here is derived from an EMBL/GenBank/DDBJ whole genome shotgun (WGS) entry which is preliminary data.</text>
</comment>
<dbReference type="Proteomes" id="UP001348098">
    <property type="component" value="Unassembled WGS sequence"/>
</dbReference>
<reference evidence="1 2" key="1">
    <citation type="submission" date="2023-12" db="EMBL/GenBank/DDBJ databases">
        <title>novel species in genus Nocarida.</title>
        <authorList>
            <person name="Li Z."/>
        </authorList>
    </citation>
    <scope>NUCLEOTIDE SEQUENCE [LARGE SCALE GENOMIC DNA]</scope>
    <source>
        <strain evidence="1 2">CDC186</strain>
    </source>
</reference>
<dbReference type="RefSeq" id="WP_195082100.1">
    <property type="nucleotide sequence ID" value="NZ_JAYESH010000009.1"/>
</dbReference>
<name>A0ABU6B291_9NOCA</name>
<accession>A0ABU6B291</accession>
<keyword evidence="2" id="KW-1185">Reference proteome</keyword>
<proteinExistence type="predicted"/>
<sequence length="98" mass="10917">MGIDIVVQNQIHERVELVYGDVEDTLVKYRENAPAGSLLRGLHAHADTMLNTTQLAMLLDELAHLSPNDDKEAEMLAVLRDAAEAAIRRNGYLWFSGD</sequence>
<protein>
    <submittedName>
        <fullName evidence="1">Uncharacterized protein</fullName>
    </submittedName>
</protein>
<evidence type="ECO:0000313" key="2">
    <source>
        <dbReference type="Proteomes" id="UP001348098"/>
    </source>
</evidence>
<dbReference type="EMBL" id="JAYKYQ010000013">
    <property type="protein sequence ID" value="MEB3513805.1"/>
    <property type="molecule type" value="Genomic_DNA"/>
</dbReference>